<proteinExistence type="predicted"/>
<keyword evidence="1" id="KW-0472">Membrane</keyword>
<evidence type="ECO:0000256" key="1">
    <source>
        <dbReference type="SAM" id="Phobius"/>
    </source>
</evidence>
<dbReference type="EMBL" id="CAJRAU010000005">
    <property type="protein sequence ID" value="CAG5071572.1"/>
    <property type="molecule type" value="Genomic_DNA"/>
</dbReference>
<gene>
    <name evidence="2" type="ORF">DYBT9623_03572</name>
</gene>
<evidence type="ECO:0000313" key="2">
    <source>
        <dbReference type="EMBL" id="CAG5071572.1"/>
    </source>
</evidence>
<protein>
    <recommendedName>
        <fullName evidence="4">Glycosyltransferase RgtA/B/C/D-like domain-containing protein</fullName>
    </recommendedName>
</protein>
<organism evidence="2 3">
    <name type="scientific">Dyadobacter linearis</name>
    <dbReference type="NCBI Taxonomy" id="2823330"/>
    <lineage>
        <taxon>Bacteria</taxon>
        <taxon>Pseudomonadati</taxon>
        <taxon>Bacteroidota</taxon>
        <taxon>Cytophagia</taxon>
        <taxon>Cytophagales</taxon>
        <taxon>Spirosomataceae</taxon>
        <taxon>Dyadobacter</taxon>
    </lineage>
</organism>
<reference evidence="2 3" key="1">
    <citation type="submission" date="2021-04" db="EMBL/GenBank/DDBJ databases">
        <authorList>
            <person name="Rodrigo-Torres L."/>
            <person name="Arahal R. D."/>
            <person name="Lucena T."/>
        </authorList>
    </citation>
    <scope>NUCLEOTIDE SEQUENCE [LARGE SCALE GENOMIC DNA]</scope>
    <source>
        <strain evidence="2 3">CECT 9623</strain>
    </source>
</reference>
<feature type="transmembrane region" description="Helical" evidence="1">
    <location>
        <begin position="110"/>
        <end position="130"/>
    </location>
</feature>
<comment type="caution">
    <text evidence="2">The sequence shown here is derived from an EMBL/GenBank/DDBJ whole genome shotgun (WGS) entry which is preliminary data.</text>
</comment>
<evidence type="ECO:0008006" key="4">
    <source>
        <dbReference type="Google" id="ProtNLM"/>
    </source>
</evidence>
<accession>A0ABM8UU01</accession>
<keyword evidence="1" id="KW-0812">Transmembrane</keyword>
<feature type="transmembrane region" description="Helical" evidence="1">
    <location>
        <begin position="423"/>
        <end position="439"/>
    </location>
</feature>
<feature type="transmembrane region" description="Helical" evidence="1">
    <location>
        <begin position="307"/>
        <end position="327"/>
    </location>
</feature>
<feature type="transmembrane region" description="Helical" evidence="1">
    <location>
        <begin position="446"/>
        <end position="467"/>
    </location>
</feature>
<feature type="transmembrane region" description="Helical" evidence="1">
    <location>
        <begin position="284"/>
        <end position="300"/>
    </location>
</feature>
<keyword evidence="3" id="KW-1185">Reference proteome</keyword>
<dbReference type="Proteomes" id="UP000679725">
    <property type="component" value="Unassembled WGS sequence"/>
</dbReference>
<feature type="transmembrane region" description="Helical" evidence="1">
    <location>
        <begin position="35"/>
        <end position="55"/>
    </location>
</feature>
<feature type="transmembrane region" description="Helical" evidence="1">
    <location>
        <begin position="61"/>
        <end position="81"/>
    </location>
</feature>
<feature type="transmembrane region" description="Helical" evidence="1">
    <location>
        <begin position="473"/>
        <end position="492"/>
    </location>
</feature>
<evidence type="ECO:0000313" key="3">
    <source>
        <dbReference type="Proteomes" id="UP000679725"/>
    </source>
</evidence>
<feature type="transmembrane region" description="Helical" evidence="1">
    <location>
        <begin position="187"/>
        <end position="207"/>
    </location>
</feature>
<feature type="transmembrane region" description="Helical" evidence="1">
    <location>
        <begin position="6"/>
        <end position="23"/>
    </location>
</feature>
<keyword evidence="1" id="KW-1133">Transmembrane helix</keyword>
<name>A0ABM8UU01_9BACT</name>
<feature type="transmembrane region" description="Helical" evidence="1">
    <location>
        <begin position="238"/>
        <end position="255"/>
    </location>
</feature>
<sequence length="721" mass="82486">MAFCLLLLSVALFFILFLLTRLATSSYSNIRISFIYALLANAIVIFVYNELFSVFDAINAFTAKLFWGAEVAILIGAVAYLQRSRRIRLSDLALLNGVFQLKGVKPAYKWIILSALVFYILPLFFLSVYAPPNNYDSHMYHLNRILFWINNGNLDHFPTMHLQQLYLNVFAEYLVLDTVLLSGSDQFAGIIQFGAFLGSLAGIGLLAKQFKMGQGGQLLATVFLLTLPIGIFESTSTQVDYCACFFFICYVYFGYQLLAKKSALTLAAFLLSLAFGGFSKYTIFIFALPFTVFFAIKILVQYRFLYAVRVLLLAIMCLGIVFGPFFYRNYALFGHVMSPLRSTVFASEVLPAQKHSIVYTLSGMVKNTGLNLGLPDTRFNNFLDSRIRDLHQKMGVDINDQDLNVDEFSVKYSVHEDMVPNTLHFWIILVMSVMLLFVAGKWDFKWFWICAALGFVVFCTLMKFQLWSTRTQMPFFAMGALLVAFIFTNFRWKQAFLTIPLLLSSLPFVYGNPNKELVSINFLTRKAIGHIPVAICETGGEQAVLYEKYLGAYYEFPGANNCHPLKSWPGYGERRKVFGLLEKVGYYDLDRASNIIGMERDKAYFLSHPNNYTNFKPLLEHIQGDHKNVGVFFRRHNGFYHYWSAIASKLDKPGKMEYIRYNQELMVLKNAQKDFCYDYILSDDPELLVQFVPKANIDTIYTSQLLQLVKLKKTSCDRSLF</sequence>